<dbReference type="VEuPathDB" id="VectorBase:LDEU013352"/>
<dbReference type="Proteomes" id="UP000288716">
    <property type="component" value="Unassembled WGS sequence"/>
</dbReference>
<accession>A0A443RU29</accession>
<reference evidence="1 2" key="1">
    <citation type="journal article" date="2018" name="Gigascience">
        <title>Genomes of trombidid mites reveal novel predicted allergens and laterally-transferred genes associated with secondary metabolism.</title>
        <authorList>
            <person name="Dong X."/>
            <person name="Chaisiri K."/>
            <person name="Xia D."/>
            <person name="Armstrong S.D."/>
            <person name="Fang Y."/>
            <person name="Donnelly M.J."/>
            <person name="Kadowaki T."/>
            <person name="McGarry J.W."/>
            <person name="Darby A.C."/>
            <person name="Makepeace B.L."/>
        </authorList>
    </citation>
    <scope>NUCLEOTIDE SEQUENCE [LARGE SCALE GENOMIC DNA]</scope>
    <source>
        <strain evidence="1">UoL-UT</strain>
    </source>
</reference>
<dbReference type="AlphaFoldDB" id="A0A443RU29"/>
<evidence type="ECO:0000313" key="2">
    <source>
        <dbReference type="Proteomes" id="UP000288716"/>
    </source>
</evidence>
<organism evidence="1 2">
    <name type="scientific">Leptotrombidium deliense</name>
    <dbReference type="NCBI Taxonomy" id="299467"/>
    <lineage>
        <taxon>Eukaryota</taxon>
        <taxon>Metazoa</taxon>
        <taxon>Ecdysozoa</taxon>
        <taxon>Arthropoda</taxon>
        <taxon>Chelicerata</taxon>
        <taxon>Arachnida</taxon>
        <taxon>Acari</taxon>
        <taxon>Acariformes</taxon>
        <taxon>Trombidiformes</taxon>
        <taxon>Prostigmata</taxon>
        <taxon>Anystina</taxon>
        <taxon>Parasitengona</taxon>
        <taxon>Trombiculoidea</taxon>
        <taxon>Trombiculidae</taxon>
        <taxon>Leptotrombidium</taxon>
    </lineage>
</organism>
<evidence type="ECO:0000313" key="1">
    <source>
        <dbReference type="EMBL" id="RWS18688.1"/>
    </source>
</evidence>
<protein>
    <submittedName>
        <fullName evidence="1">Uncharacterized protein</fullName>
    </submittedName>
</protein>
<name>A0A443RU29_9ACAR</name>
<dbReference type="OrthoDB" id="6430740at2759"/>
<dbReference type="PANTHER" id="PTHR46585">
    <property type="entry name" value="INTEGRASE CORE DOMAIN CONTAINING PROTEIN"/>
    <property type="match status" value="1"/>
</dbReference>
<dbReference type="EMBL" id="NCKV01035845">
    <property type="protein sequence ID" value="RWS18688.1"/>
    <property type="molecule type" value="Genomic_DNA"/>
</dbReference>
<comment type="caution">
    <text evidence="1">The sequence shown here is derived from an EMBL/GenBank/DDBJ whole genome shotgun (WGS) entry which is preliminary data.</text>
</comment>
<gene>
    <name evidence="1" type="ORF">B4U80_02227</name>
</gene>
<sequence>MSPNEVSTENAKQVFSNLYSQAFYSITTMAAFKINENVRILNEGNVFRKGYKRQWTDEIYKIKQIIDRPFKKMYVLIDYANDILPKRYYEEEMQRVVPGTIPRIKRRFRIRKKDGVREKLVTLRGHPSDDKVWIPIYIEKQAVRKKL</sequence>
<proteinExistence type="predicted"/>
<dbReference type="PANTHER" id="PTHR46585:SF4">
    <property type="entry name" value="C3H1-TYPE DOMAIN-CONTAINING PROTEIN"/>
    <property type="match status" value="1"/>
</dbReference>
<keyword evidence="2" id="KW-1185">Reference proteome</keyword>